<keyword evidence="1" id="KW-0175">Coiled coil</keyword>
<dbReference type="PIRSF" id="PIRSF005850">
    <property type="entry name" value="UCP005850"/>
    <property type="match status" value="1"/>
</dbReference>
<dbReference type="AlphaFoldDB" id="A0A1M7PW87"/>
<accession>A0A1M7PW87</accession>
<proteinExistence type="predicted"/>
<evidence type="ECO:0000313" key="2">
    <source>
        <dbReference type="EMBL" id="SHN21867.1"/>
    </source>
</evidence>
<evidence type="ECO:0000256" key="1">
    <source>
        <dbReference type="SAM" id="Coils"/>
    </source>
</evidence>
<reference evidence="3" key="1">
    <citation type="submission" date="2016-11" db="EMBL/GenBank/DDBJ databases">
        <authorList>
            <person name="Varghese N."/>
            <person name="Submissions S."/>
        </authorList>
    </citation>
    <scope>NUCLEOTIDE SEQUENCE [LARGE SCALE GENOMIC DNA]</scope>
    <source>
        <strain evidence="3">CGMCC 1.2749</strain>
    </source>
</reference>
<feature type="coiled-coil region" evidence="1">
    <location>
        <begin position="435"/>
        <end position="462"/>
    </location>
</feature>
<dbReference type="EMBL" id="FRCL01000027">
    <property type="protein sequence ID" value="SHN21867.1"/>
    <property type="molecule type" value="Genomic_DNA"/>
</dbReference>
<dbReference type="RefSeq" id="WP_073211899.1">
    <property type="nucleotide sequence ID" value="NZ_FRCL01000027.1"/>
</dbReference>
<dbReference type="Proteomes" id="UP000184092">
    <property type="component" value="Unassembled WGS sequence"/>
</dbReference>
<sequence length="483" mass="55573">MNEIICPNCKKAFKVDEAGFADILKQVRDHQFEDELQTRLNLAEKEKEGAVKLAEANLKNSLQSEIAGKDKEIIQLKADNKNKSNQQLAERETLLAEIKAKLENAESEKKLSVSEAIKKIEKERDDKDKEIIQLKADSENKSNRQLAEKETLLAEIKAKLENAEIVKKLSITEAIQKIEKERDDFAYNVRLKETENQLLEKSLSEKYTAELKAKDDIIKHKDDEIALRKDMKLKLSTKMLGETLEQHCEIEFNKLRATAFQKAYFEKDNDSRSGSKGDYIYKETDEFGNEIISIMFEMKNEGDETATKKKNEDFLKELDKDRTEKKCEYAVLVSLLEIENELYNAGIVDVSHRHEKTYVVRPQFFIPIITLLRNAAMNSMKAKAELALVKSQNVDITNFEENINTFKEGFAKNYELASRKFKLAIDEIDKTIDHLQKTKEALLSSENNLRLANNKADDLTIKKLTRGNPTMTAKFEDLNSKMK</sequence>
<dbReference type="OrthoDB" id="3224137at2"/>
<evidence type="ECO:0008006" key="4">
    <source>
        <dbReference type="Google" id="ProtNLM"/>
    </source>
</evidence>
<dbReference type="Pfam" id="PF09903">
    <property type="entry name" value="DUF2130"/>
    <property type="match status" value="1"/>
</dbReference>
<dbReference type="InterPro" id="IPR019219">
    <property type="entry name" value="DUF2130"/>
</dbReference>
<feature type="coiled-coil region" evidence="1">
    <location>
        <begin position="33"/>
        <end position="166"/>
    </location>
</feature>
<gene>
    <name evidence="2" type="ORF">SAMN05216269_1274</name>
</gene>
<name>A0A1M7PW87_9FLAO</name>
<evidence type="ECO:0000313" key="3">
    <source>
        <dbReference type="Proteomes" id="UP000184092"/>
    </source>
</evidence>
<organism evidence="2 3">
    <name type="scientific">Flavobacterium xinjiangense</name>
    <dbReference type="NCBI Taxonomy" id="178356"/>
    <lineage>
        <taxon>Bacteria</taxon>
        <taxon>Pseudomonadati</taxon>
        <taxon>Bacteroidota</taxon>
        <taxon>Flavobacteriia</taxon>
        <taxon>Flavobacteriales</taxon>
        <taxon>Flavobacteriaceae</taxon>
        <taxon>Flavobacterium</taxon>
    </lineage>
</organism>
<keyword evidence="3" id="KW-1185">Reference proteome</keyword>
<dbReference type="STRING" id="178356.SAMN05216269_1274"/>
<protein>
    <recommendedName>
        <fullName evidence="4">DUF2130 domain-containing protein</fullName>
    </recommendedName>
</protein>